<dbReference type="InterPro" id="IPR045889">
    <property type="entry name" value="MES/HNL"/>
</dbReference>
<dbReference type="EMBL" id="CAUOFW020004613">
    <property type="protein sequence ID" value="CAK9166428.1"/>
    <property type="molecule type" value="Genomic_DNA"/>
</dbReference>
<name>A0ABC8SYE3_9AQUA</name>
<keyword evidence="1" id="KW-0378">Hydrolase</keyword>
<comment type="caution">
    <text evidence="3">The sequence shown here is derived from an EMBL/GenBank/DDBJ whole genome shotgun (WGS) entry which is preliminary data.</text>
</comment>
<dbReference type="GO" id="GO:0016787">
    <property type="term" value="F:hydrolase activity"/>
    <property type="evidence" value="ECO:0007669"/>
    <property type="project" value="UniProtKB-KW"/>
</dbReference>
<evidence type="ECO:0000313" key="4">
    <source>
        <dbReference type="EMBL" id="CAK9166428.1"/>
    </source>
</evidence>
<evidence type="ECO:0000313" key="3">
    <source>
        <dbReference type="EMBL" id="CAK9160901.1"/>
    </source>
</evidence>
<dbReference type="EMBL" id="CAUOFW020003605">
    <property type="protein sequence ID" value="CAK9160901.1"/>
    <property type="molecule type" value="Genomic_DNA"/>
</dbReference>
<dbReference type="AlphaFoldDB" id="A0ABC8SYE3"/>
<dbReference type="InterPro" id="IPR000073">
    <property type="entry name" value="AB_hydrolase_1"/>
</dbReference>
<reference evidence="3 5" key="1">
    <citation type="submission" date="2024-02" db="EMBL/GenBank/DDBJ databases">
        <authorList>
            <person name="Vignale AGUSTIN F."/>
            <person name="Sosa J E."/>
            <person name="Modenutti C."/>
        </authorList>
    </citation>
    <scope>NUCLEOTIDE SEQUENCE [LARGE SCALE GENOMIC DNA]</scope>
</reference>
<feature type="domain" description="AB hydrolase-1" evidence="2">
    <location>
        <begin position="11"/>
        <end position="205"/>
    </location>
</feature>
<dbReference type="PANTHER" id="PTHR10992:SF1083">
    <property type="entry name" value="METHYLESTERASE 1"/>
    <property type="match status" value="1"/>
</dbReference>
<evidence type="ECO:0000256" key="1">
    <source>
        <dbReference type="ARBA" id="ARBA00022801"/>
    </source>
</evidence>
<dbReference type="InterPro" id="IPR029058">
    <property type="entry name" value="AB_hydrolase_fold"/>
</dbReference>
<dbReference type="Gene3D" id="3.40.50.1820">
    <property type="entry name" value="alpha/beta hydrolase"/>
    <property type="match status" value="2"/>
</dbReference>
<dbReference type="SUPFAM" id="SSF53474">
    <property type="entry name" value="alpha/beta-Hydrolases"/>
    <property type="match status" value="1"/>
</dbReference>
<proteinExistence type="predicted"/>
<dbReference type="Pfam" id="PF12697">
    <property type="entry name" value="Abhydrolase_6"/>
    <property type="match status" value="1"/>
</dbReference>
<protein>
    <recommendedName>
        <fullName evidence="2">AB hydrolase-1 domain-containing protein</fullName>
    </recommendedName>
</protein>
<keyword evidence="5" id="KW-1185">Reference proteome</keyword>
<evidence type="ECO:0000259" key="2">
    <source>
        <dbReference type="Pfam" id="PF12697"/>
    </source>
</evidence>
<dbReference type="Proteomes" id="UP001642360">
    <property type="component" value="Unassembled WGS sequence"/>
</dbReference>
<evidence type="ECO:0000313" key="5">
    <source>
        <dbReference type="Proteomes" id="UP001642360"/>
    </source>
</evidence>
<sequence length="217" mass="24092">MATNHQPKHFVAVHGSCQGAWIYYKLKTLIEIAGHRFTSVDLAASGINEKKLNEVRTLHDYTLPLLDVLASIPEGEKVILLGHSGGGMSAALGMEKFPEKISVGVFLAAIMPDTTHGPSYFLEEDLTLAKTFVRPGSIYLEDLSTAPKFSKERYGSVKRVYIVCKDDLAIPEEFQRWMIEIVGATEVKEIKGADHMAMLSKPKELSHCLLEIAKKYD</sequence>
<gene>
    <name evidence="3" type="ORF">ILEXP_LOCUS29691</name>
    <name evidence="4" type="ORF">ILEXP_LOCUS35652</name>
</gene>
<organism evidence="3 5">
    <name type="scientific">Ilex paraguariensis</name>
    <name type="common">yerba mate</name>
    <dbReference type="NCBI Taxonomy" id="185542"/>
    <lineage>
        <taxon>Eukaryota</taxon>
        <taxon>Viridiplantae</taxon>
        <taxon>Streptophyta</taxon>
        <taxon>Embryophyta</taxon>
        <taxon>Tracheophyta</taxon>
        <taxon>Spermatophyta</taxon>
        <taxon>Magnoliopsida</taxon>
        <taxon>eudicotyledons</taxon>
        <taxon>Gunneridae</taxon>
        <taxon>Pentapetalae</taxon>
        <taxon>asterids</taxon>
        <taxon>campanulids</taxon>
        <taxon>Aquifoliales</taxon>
        <taxon>Aquifoliaceae</taxon>
        <taxon>Ilex</taxon>
    </lineage>
</organism>
<dbReference type="PANTHER" id="PTHR10992">
    <property type="entry name" value="METHYLESTERASE FAMILY MEMBER"/>
    <property type="match status" value="1"/>
</dbReference>
<accession>A0ABC8SYE3</accession>